<dbReference type="PRINTS" id="PR00691">
    <property type="entry name" value="ADHESINB"/>
</dbReference>
<name>A0A1H0WXH2_9BACI</name>
<feature type="coiled-coil region" evidence="4">
    <location>
        <begin position="211"/>
        <end position="238"/>
    </location>
</feature>
<protein>
    <submittedName>
        <fullName evidence="6">Zinc transport system substrate-binding protein</fullName>
    </submittedName>
</protein>
<dbReference type="STRING" id="930152.SAMN05216565_11829"/>
<evidence type="ECO:0000256" key="2">
    <source>
        <dbReference type="ARBA" id="ARBA00022729"/>
    </source>
</evidence>
<keyword evidence="4" id="KW-0175">Coiled coil</keyword>
<dbReference type="InterPro" id="IPR006129">
    <property type="entry name" value="AdhesinB"/>
</dbReference>
<dbReference type="Gene3D" id="3.40.50.1980">
    <property type="entry name" value="Nitrogenase molybdenum iron protein domain"/>
    <property type="match status" value="2"/>
</dbReference>
<evidence type="ECO:0000256" key="4">
    <source>
        <dbReference type="SAM" id="Coils"/>
    </source>
</evidence>
<dbReference type="SUPFAM" id="SSF53807">
    <property type="entry name" value="Helical backbone' metal receptor"/>
    <property type="match status" value="1"/>
</dbReference>
<dbReference type="InterPro" id="IPR006128">
    <property type="entry name" value="Lipoprotein_PsaA-like"/>
</dbReference>
<dbReference type="PRINTS" id="PR00690">
    <property type="entry name" value="ADHESNFAMILY"/>
</dbReference>
<feature type="region of interest" description="Disordered" evidence="5">
    <location>
        <begin position="144"/>
        <end position="183"/>
    </location>
</feature>
<reference evidence="7" key="1">
    <citation type="submission" date="2016-10" db="EMBL/GenBank/DDBJ databases">
        <authorList>
            <person name="Varghese N."/>
            <person name="Submissions S."/>
        </authorList>
    </citation>
    <scope>NUCLEOTIDE SEQUENCE [LARGE SCALE GENOMIC DNA]</scope>
    <source>
        <strain evidence="7">IBRC-M10078</strain>
    </source>
</reference>
<evidence type="ECO:0000256" key="1">
    <source>
        <dbReference type="ARBA" id="ARBA00022448"/>
    </source>
</evidence>
<comment type="similarity">
    <text evidence="3">Belongs to the bacterial solute-binding protein 9 family.</text>
</comment>
<keyword evidence="7" id="KW-1185">Reference proteome</keyword>
<dbReference type="GO" id="GO:0046872">
    <property type="term" value="F:metal ion binding"/>
    <property type="evidence" value="ECO:0007669"/>
    <property type="project" value="InterPro"/>
</dbReference>
<sequence length="352" mass="40047">MITIYLVNLKGDDFILQFKQSLSGVLIVLFLILAGCNNEQTDTSTTTVQKEDVKQLKIYTTIYPLEDFTKRIGGEHVDVETILPPGSDAHTYQPTSKQMINIAEADAFIYNGLGMEPFSEKIGAALKNEKVLIVEASHGVETISFEEEDHGHEDDHNDEDSHEHPDNHNEDDEHGHSHGDFDPHIWLDPHRSIILAENIKNTLVELSPDTKEQFEKNFETLKSELKNLDNEFHNLVASKNQPEMIVSHAAYGYWEESYGIHQIPVAGLSQSNEPSQQELKRIIDLAKDKQIKFVIFEQNVKPILAEVIRKEINAEPLKIHNLSVLTEEDKKNGEDFFSLMRKNLETLDQALN</sequence>
<dbReference type="AlphaFoldDB" id="A0A1H0WXH2"/>
<dbReference type="GO" id="GO:0007155">
    <property type="term" value="P:cell adhesion"/>
    <property type="evidence" value="ECO:0007669"/>
    <property type="project" value="InterPro"/>
</dbReference>
<dbReference type="Proteomes" id="UP000199159">
    <property type="component" value="Unassembled WGS sequence"/>
</dbReference>
<feature type="compositionally biased region" description="Basic and acidic residues" evidence="5">
    <location>
        <begin position="149"/>
        <end position="183"/>
    </location>
</feature>
<accession>A0A1H0WXH2</accession>
<dbReference type="InterPro" id="IPR006127">
    <property type="entry name" value="ZnuA-like"/>
</dbReference>
<keyword evidence="1 3" id="KW-0813">Transport</keyword>
<dbReference type="Pfam" id="PF01297">
    <property type="entry name" value="ZnuA"/>
    <property type="match status" value="1"/>
</dbReference>
<dbReference type="EMBL" id="FNJU01000018">
    <property type="protein sequence ID" value="SDP95290.1"/>
    <property type="molecule type" value="Genomic_DNA"/>
</dbReference>
<gene>
    <name evidence="6" type="ORF">SAMN05216565_11829</name>
</gene>
<evidence type="ECO:0000313" key="6">
    <source>
        <dbReference type="EMBL" id="SDP95290.1"/>
    </source>
</evidence>
<dbReference type="GO" id="GO:0030001">
    <property type="term" value="P:metal ion transport"/>
    <property type="evidence" value="ECO:0007669"/>
    <property type="project" value="InterPro"/>
</dbReference>
<keyword evidence="2" id="KW-0732">Signal</keyword>
<proteinExistence type="inferred from homology"/>
<dbReference type="InterPro" id="IPR050492">
    <property type="entry name" value="Bact_metal-bind_prot9"/>
</dbReference>
<organism evidence="6 7">
    <name type="scientific">Litchfieldia salsa</name>
    <dbReference type="NCBI Taxonomy" id="930152"/>
    <lineage>
        <taxon>Bacteria</taxon>
        <taxon>Bacillati</taxon>
        <taxon>Bacillota</taxon>
        <taxon>Bacilli</taxon>
        <taxon>Bacillales</taxon>
        <taxon>Bacillaceae</taxon>
        <taxon>Litchfieldia</taxon>
    </lineage>
</organism>
<dbReference type="OrthoDB" id="9810636at2"/>
<evidence type="ECO:0000256" key="5">
    <source>
        <dbReference type="SAM" id="MobiDB-lite"/>
    </source>
</evidence>
<dbReference type="PANTHER" id="PTHR42953">
    <property type="entry name" value="HIGH-AFFINITY ZINC UPTAKE SYSTEM PROTEIN ZNUA-RELATED"/>
    <property type="match status" value="1"/>
</dbReference>
<dbReference type="PANTHER" id="PTHR42953:SF8">
    <property type="entry name" value="ZINT DOMAIN-CONTAINING PROTEIN"/>
    <property type="match status" value="1"/>
</dbReference>
<evidence type="ECO:0000313" key="7">
    <source>
        <dbReference type="Proteomes" id="UP000199159"/>
    </source>
</evidence>
<evidence type="ECO:0000256" key="3">
    <source>
        <dbReference type="RuleBase" id="RU003512"/>
    </source>
</evidence>